<dbReference type="EMBL" id="MU393566">
    <property type="protein sequence ID" value="KAI4860982.1"/>
    <property type="molecule type" value="Genomic_DNA"/>
</dbReference>
<evidence type="ECO:0000313" key="2">
    <source>
        <dbReference type="Proteomes" id="UP001497700"/>
    </source>
</evidence>
<name>A0ACB9YP51_9PEZI</name>
<protein>
    <submittedName>
        <fullName evidence="1">Uncharacterized protein</fullName>
    </submittedName>
</protein>
<gene>
    <name evidence="1" type="ORF">F4820DRAFT_84496</name>
</gene>
<dbReference type="Proteomes" id="UP001497700">
    <property type="component" value="Unassembled WGS sequence"/>
</dbReference>
<keyword evidence="2" id="KW-1185">Reference proteome</keyword>
<reference evidence="1 2" key="1">
    <citation type="journal article" date="2022" name="New Phytol.">
        <title>Ecological generalism drives hyperdiversity of secondary metabolite gene clusters in xylarialean endophytes.</title>
        <authorList>
            <person name="Franco M.E.E."/>
            <person name="Wisecaver J.H."/>
            <person name="Arnold A.E."/>
            <person name="Ju Y.M."/>
            <person name="Slot J.C."/>
            <person name="Ahrendt S."/>
            <person name="Moore L.P."/>
            <person name="Eastman K.E."/>
            <person name="Scott K."/>
            <person name="Konkel Z."/>
            <person name="Mondo S.J."/>
            <person name="Kuo A."/>
            <person name="Hayes R.D."/>
            <person name="Haridas S."/>
            <person name="Andreopoulos B."/>
            <person name="Riley R."/>
            <person name="LaButti K."/>
            <person name="Pangilinan J."/>
            <person name="Lipzen A."/>
            <person name="Amirebrahimi M."/>
            <person name="Yan J."/>
            <person name="Adam C."/>
            <person name="Keymanesh K."/>
            <person name="Ng V."/>
            <person name="Louie K."/>
            <person name="Northen T."/>
            <person name="Drula E."/>
            <person name="Henrissat B."/>
            <person name="Hsieh H.M."/>
            <person name="Youens-Clark K."/>
            <person name="Lutzoni F."/>
            <person name="Miadlikowska J."/>
            <person name="Eastwood D.C."/>
            <person name="Hamelin R.C."/>
            <person name="Grigoriev I.V."/>
            <person name="U'Ren J.M."/>
        </authorList>
    </citation>
    <scope>NUCLEOTIDE SEQUENCE [LARGE SCALE GENOMIC DNA]</scope>
    <source>
        <strain evidence="1 2">CBS 119005</strain>
    </source>
</reference>
<proteinExistence type="predicted"/>
<accession>A0ACB9YP51</accession>
<organism evidence="1 2">
    <name type="scientific">Hypoxylon rubiginosum</name>
    <dbReference type="NCBI Taxonomy" id="110542"/>
    <lineage>
        <taxon>Eukaryota</taxon>
        <taxon>Fungi</taxon>
        <taxon>Dikarya</taxon>
        <taxon>Ascomycota</taxon>
        <taxon>Pezizomycotina</taxon>
        <taxon>Sordariomycetes</taxon>
        <taxon>Xylariomycetidae</taxon>
        <taxon>Xylariales</taxon>
        <taxon>Hypoxylaceae</taxon>
        <taxon>Hypoxylon</taxon>
    </lineage>
</organism>
<evidence type="ECO:0000313" key="1">
    <source>
        <dbReference type="EMBL" id="KAI4860982.1"/>
    </source>
</evidence>
<comment type="caution">
    <text evidence="1">The sequence shown here is derived from an EMBL/GenBank/DDBJ whole genome shotgun (WGS) entry which is preliminary data.</text>
</comment>
<sequence>MDRNSPKTAGVLTAKPNGISNGNSRGGRNPTQPFGNRRPSKKSTSKPESKENITSDTDASTSPSSRHPLYSSPKYIRNSSSFSASSQKHPESPRETRIPRPTNTAPTPASLNQQNRLGHLQTQSLDMRQPMSMKSAFALAQKQEADDDPDDTFSIKQAFNMASAEMNGRIDGSPSPAPRHMRRQSYGAIPQSTLASKPNGDLGSRLQQFDRNHKLGAGNGPLNGLFGKTRVGPKVSETGNVLAKKASNSSLRGSPARRRDSQWDSVPTTREDPIATDLAVSPADLQRNDKHVPIPSIEYESASDERASPNDRLAQPSPEKSQNWQLDADFTAGDIQISDSPRIRTAQSNGRPSRRPSSITNSPVGGTPGLRRSNNRLDQIRQKEIEAANAVLPEEPLTVSKRRNSRIEEVRAREMEALSKRAVATSRLDEIRVRNSEARSESPETGRSSNREDLRGSSFELENETTKTPDNKAGSETKGEHVSDTPVTIFRNTSDEKLSDTPKGEGNVSKTEDRKSTQLPRNDSHDLLRRLARATSASPPVDKIEQQVVSNDPPSKGESESREDSRSRLTREEKRRSKNPEIKSSRERPTVGFAGLRSRLSSDSIREKRASQHGSEVDPTDRIEAELKLFAPVDNYSEKGSVRAPSPLPSEPEEDTPRPNKIDPLTQPTPRVTGAYVETPATIKVKQEYSSDEQKALDNLSQISSVPELRSRSSSEPLNKGGVTQEESKDAKRPRTSVPRSSSAPTPSRRPRSALRRRRTIRPLINTAKPPSVKEDIRAILRLNQIDDSSLDDFDSIIEDQEIDEEDLEQMVNDTIHKIDDDFGPSGLSERDRELQVYDRMSKSLRTGLLGIRSAKKGIERLEDKVMHTEHKVDQAHTDLNGSSVKSEIYIPAKPSDAAPAIVIIPALYQRSPKFKLTKFGLITLIASIWYIIESIFCFLYVADYNCTPAVPCDWSPNEPYFPYAMPFMLDEWSTGGKGRELTWKVGEEIGDILAEFSDWVTNTDFTQFDEMYMNVWQRKRHRRRLVKHGLIPKWIPPPGYKPQYAGWNAARLAGEAAEEYGYEAEDETMSADERVS</sequence>